<organism evidence="2 3">
    <name type="scientific">Reticulomyxa filosa</name>
    <dbReference type="NCBI Taxonomy" id="46433"/>
    <lineage>
        <taxon>Eukaryota</taxon>
        <taxon>Sar</taxon>
        <taxon>Rhizaria</taxon>
        <taxon>Retaria</taxon>
        <taxon>Foraminifera</taxon>
        <taxon>Monothalamids</taxon>
        <taxon>Reticulomyxidae</taxon>
        <taxon>Reticulomyxa</taxon>
    </lineage>
</organism>
<proteinExistence type="predicted"/>
<name>X6M8K8_RETFI</name>
<accession>X6M8K8</accession>
<sequence length="178" mass="20563">MICILLIWTCWWIIAKKKCYGLGKRKEPEREEEKGDDDTINVIRKEKQKTPKATPINTAISDDVRNTYVFSRPPKLRFAPPSQSSSVATPNDAALRHVYSPASLASQSEAKAKQLTPDNSRIANRFGISSYWFFFFDWFERHTMSGILTKERKGFVFFFDIKKKTTLEKAQTKGKNYP</sequence>
<keyword evidence="3" id="KW-1185">Reference proteome</keyword>
<evidence type="ECO:0000313" key="2">
    <source>
        <dbReference type="EMBL" id="ETO10249.1"/>
    </source>
</evidence>
<feature type="chain" id="PRO_5004974751" evidence="1">
    <location>
        <begin position="22"/>
        <end position="178"/>
    </location>
</feature>
<protein>
    <submittedName>
        <fullName evidence="2">Uncharacterized protein</fullName>
    </submittedName>
</protein>
<dbReference type="AlphaFoldDB" id="X6M8K8"/>
<evidence type="ECO:0000256" key="1">
    <source>
        <dbReference type="SAM" id="SignalP"/>
    </source>
</evidence>
<reference evidence="2 3" key="1">
    <citation type="journal article" date="2013" name="Curr. Biol.">
        <title>The Genome of the Foraminiferan Reticulomyxa filosa.</title>
        <authorList>
            <person name="Glockner G."/>
            <person name="Hulsmann N."/>
            <person name="Schleicher M."/>
            <person name="Noegel A.A."/>
            <person name="Eichinger L."/>
            <person name="Gallinger C."/>
            <person name="Pawlowski J."/>
            <person name="Sierra R."/>
            <person name="Euteneuer U."/>
            <person name="Pillet L."/>
            <person name="Moustafa A."/>
            <person name="Platzer M."/>
            <person name="Groth M."/>
            <person name="Szafranski K."/>
            <person name="Schliwa M."/>
        </authorList>
    </citation>
    <scope>NUCLEOTIDE SEQUENCE [LARGE SCALE GENOMIC DNA]</scope>
</reference>
<feature type="signal peptide" evidence="1">
    <location>
        <begin position="1"/>
        <end position="21"/>
    </location>
</feature>
<keyword evidence="1" id="KW-0732">Signal</keyword>
<dbReference type="EMBL" id="ASPP01023571">
    <property type="protein sequence ID" value="ETO10249.1"/>
    <property type="molecule type" value="Genomic_DNA"/>
</dbReference>
<gene>
    <name evidence="2" type="ORF">RFI_27127</name>
</gene>
<dbReference type="Proteomes" id="UP000023152">
    <property type="component" value="Unassembled WGS sequence"/>
</dbReference>
<evidence type="ECO:0000313" key="3">
    <source>
        <dbReference type="Proteomes" id="UP000023152"/>
    </source>
</evidence>
<comment type="caution">
    <text evidence="2">The sequence shown here is derived from an EMBL/GenBank/DDBJ whole genome shotgun (WGS) entry which is preliminary data.</text>
</comment>